<comment type="pathway">
    <text evidence="2">Secondary metabolite biosynthesis.</text>
</comment>
<evidence type="ECO:0000256" key="2">
    <source>
        <dbReference type="ARBA" id="ARBA00005179"/>
    </source>
</evidence>
<protein>
    <submittedName>
        <fullName evidence="8">Putative fad binding domain-containing protein</fullName>
    </submittedName>
</protein>
<dbReference type="Proteomes" id="UP000012174">
    <property type="component" value="Unassembled WGS sequence"/>
</dbReference>
<reference evidence="9" key="1">
    <citation type="journal article" date="2013" name="Genome Announc.">
        <title>Draft genome sequence of the grapevine dieback fungus Eutypa lata UCR-EL1.</title>
        <authorList>
            <person name="Blanco-Ulate B."/>
            <person name="Rolshausen P.E."/>
            <person name="Cantu D."/>
        </authorList>
    </citation>
    <scope>NUCLEOTIDE SEQUENCE [LARGE SCALE GENOMIC DNA]</scope>
    <source>
        <strain evidence="9">UCR-EL1</strain>
    </source>
</reference>
<evidence type="ECO:0000256" key="5">
    <source>
        <dbReference type="ARBA" id="ARBA00022827"/>
    </source>
</evidence>
<evidence type="ECO:0000259" key="7">
    <source>
        <dbReference type="Pfam" id="PF01494"/>
    </source>
</evidence>
<dbReference type="InterPro" id="IPR002938">
    <property type="entry name" value="FAD-bd"/>
</dbReference>
<keyword evidence="4" id="KW-0285">Flavoprotein</keyword>
<comment type="cofactor">
    <cofactor evidence="1">
        <name>FAD</name>
        <dbReference type="ChEBI" id="CHEBI:57692"/>
    </cofactor>
</comment>
<evidence type="ECO:0000256" key="3">
    <source>
        <dbReference type="ARBA" id="ARBA00007992"/>
    </source>
</evidence>
<keyword evidence="6" id="KW-0560">Oxidoreductase</keyword>
<evidence type="ECO:0000313" key="9">
    <source>
        <dbReference type="Proteomes" id="UP000012174"/>
    </source>
</evidence>
<accession>M7SSL2</accession>
<comment type="similarity">
    <text evidence="3">Belongs to the paxM FAD-dependent monooxygenase family.</text>
</comment>
<dbReference type="PRINTS" id="PR00420">
    <property type="entry name" value="RNGMNOXGNASE"/>
</dbReference>
<dbReference type="InterPro" id="IPR036188">
    <property type="entry name" value="FAD/NAD-bd_sf"/>
</dbReference>
<dbReference type="GO" id="GO:0004497">
    <property type="term" value="F:monooxygenase activity"/>
    <property type="evidence" value="ECO:0007669"/>
    <property type="project" value="InterPro"/>
</dbReference>
<dbReference type="Gene3D" id="3.50.50.60">
    <property type="entry name" value="FAD/NAD(P)-binding domain"/>
    <property type="match status" value="2"/>
</dbReference>
<evidence type="ECO:0000256" key="6">
    <source>
        <dbReference type="ARBA" id="ARBA00023002"/>
    </source>
</evidence>
<proteinExistence type="inferred from homology"/>
<dbReference type="Pfam" id="PF01494">
    <property type="entry name" value="FAD_binding_3"/>
    <property type="match status" value="2"/>
</dbReference>
<sequence>MPSMSERPFRVIIVGAGPTGLYLACALSKANIDFVVLEQYHTIVNHAGAGIIAWPHTTRLLDQLGLLSAVERHYTDISSKTDLLCGSGHVTRVNNFFATLGNCFGYPTFACSRSELIKVLYEAIPDREKHVKPNSRIVSIETGADGVRVHLKDGTVQEAGEHPMTTTFYGIYGRSARKDGFESGVFYESHGTNKVSQMFRVGDGIHYAFLKSVKTPTTEKGSYDAVEMEKLAEEFAEDYVSPTVKFKEVWKETNKVTARLVNQEEGFAEKWYHERIALVGDAAHKMTSVTGQGVNCGMHSAATFANELRSTLQSKPHPTTKQLEEAFARYQQTREEESKGLFSNSVMATRLVTWHSWRAWIMDRFILPWMNMAPMLQQFTNQLSAGQILDYVPFTEQKGTVAWLKSVVS</sequence>
<dbReference type="PANTHER" id="PTHR47356">
    <property type="entry name" value="FAD-DEPENDENT MONOOXYGENASE ASQG-RELATED"/>
    <property type="match status" value="1"/>
</dbReference>
<dbReference type="InterPro" id="IPR050562">
    <property type="entry name" value="FAD_mOase_fung"/>
</dbReference>
<gene>
    <name evidence="8" type="ORF">UCREL1_5497</name>
</gene>
<dbReference type="eggNOG" id="KOG2614">
    <property type="taxonomic scope" value="Eukaryota"/>
</dbReference>
<dbReference type="OrthoDB" id="2431938at2759"/>
<evidence type="ECO:0000313" key="8">
    <source>
        <dbReference type="EMBL" id="EMR67498.1"/>
    </source>
</evidence>
<dbReference type="OMA" id="WYHERIA"/>
<organism evidence="8 9">
    <name type="scientific">Eutypa lata (strain UCR-EL1)</name>
    <name type="common">Grapevine dieback disease fungus</name>
    <name type="synonym">Eutypa armeniacae</name>
    <dbReference type="NCBI Taxonomy" id="1287681"/>
    <lineage>
        <taxon>Eukaryota</taxon>
        <taxon>Fungi</taxon>
        <taxon>Dikarya</taxon>
        <taxon>Ascomycota</taxon>
        <taxon>Pezizomycotina</taxon>
        <taxon>Sordariomycetes</taxon>
        <taxon>Xylariomycetidae</taxon>
        <taxon>Xylariales</taxon>
        <taxon>Diatrypaceae</taxon>
        <taxon>Eutypa</taxon>
    </lineage>
</organism>
<feature type="domain" description="FAD-binding" evidence="7">
    <location>
        <begin position="10"/>
        <end position="157"/>
    </location>
</feature>
<feature type="domain" description="FAD-binding" evidence="7">
    <location>
        <begin position="229"/>
        <end position="313"/>
    </location>
</feature>
<dbReference type="PANTHER" id="PTHR47356:SF2">
    <property type="entry name" value="FAD-BINDING DOMAIN-CONTAINING PROTEIN-RELATED"/>
    <property type="match status" value="1"/>
</dbReference>
<name>M7SSL2_EUTLA</name>
<dbReference type="KEGG" id="ela:UCREL1_5497"/>
<dbReference type="EMBL" id="KB706421">
    <property type="protein sequence ID" value="EMR67498.1"/>
    <property type="molecule type" value="Genomic_DNA"/>
</dbReference>
<keyword evidence="5" id="KW-0274">FAD</keyword>
<evidence type="ECO:0000256" key="1">
    <source>
        <dbReference type="ARBA" id="ARBA00001974"/>
    </source>
</evidence>
<dbReference type="AlphaFoldDB" id="M7SSL2"/>
<dbReference type="SUPFAM" id="SSF51905">
    <property type="entry name" value="FAD/NAD(P)-binding domain"/>
    <property type="match status" value="1"/>
</dbReference>
<dbReference type="HOGENOM" id="CLU_009665_12_2_1"/>
<evidence type="ECO:0000256" key="4">
    <source>
        <dbReference type="ARBA" id="ARBA00022630"/>
    </source>
</evidence>
<dbReference type="GO" id="GO:0071949">
    <property type="term" value="F:FAD binding"/>
    <property type="evidence" value="ECO:0007669"/>
    <property type="project" value="InterPro"/>
</dbReference>
<keyword evidence="9" id="KW-1185">Reference proteome</keyword>